<dbReference type="EMBL" id="AXCN02000878">
    <property type="status" value="NOT_ANNOTATED_CDS"/>
    <property type="molecule type" value="Genomic_DNA"/>
</dbReference>
<evidence type="ECO:0000256" key="1">
    <source>
        <dbReference type="SAM" id="Phobius"/>
    </source>
</evidence>
<dbReference type="Proteomes" id="UP000075886">
    <property type="component" value="Unassembled WGS sequence"/>
</dbReference>
<dbReference type="EnsemblMetazoa" id="AFAF020478-RA">
    <property type="protein sequence ID" value="AFAF020478-PA"/>
    <property type="gene ID" value="AFAF020478"/>
</dbReference>
<keyword evidence="1" id="KW-0472">Membrane</keyword>
<sequence>MAEAIAIEFAKRLAALDPPGAVDRPDRILLFRRELLLAFAVVLADDGMDTSESPSSSSITTQSSSLSLRIVKSPSQSPFCWLLLATATPLLGVALLLSLLFASGPATAATAGAAAAPASLSFARPPSSTRITAAGFAAGFTATGSFCCSPSSSLSESELILTGLSSSSSFSAAATLFAPSACCFFADGSTGSSSSFAVAFGSLCPLVATAATGCSRLPPSTSIGSSSSSTSVTSWTAVVAWRLRRDVRQQQQQQLPTAF</sequence>
<dbReference type="EMBL" id="AXCN02000879">
    <property type="status" value="NOT_ANNOTATED_CDS"/>
    <property type="molecule type" value="Genomic_DNA"/>
</dbReference>
<keyword evidence="1" id="KW-1133">Transmembrane helix</keyword>
<accession>A0A182R0D7</accession>
<dbReference type="AlphaFoldDB" id="A0A182R0D7"/>
<keyword evidence="1" id="KW-0812">Transmembrane</keyword>
<feature type="transmembrane region" description="Helical" evidence="1">
    <location>
        <begin position="79"/>
        <end position="101"/>
    </location>
</feature>
<name>A0A182R0D7_9DIPT</name>
<protein>
    <submittedName>
        <fullName evidence="2">Uncharacterized protein</fullName>
    </submittedName>
</protein>
<reference evidence="2" key="2">
    <citation type="submission" date="2020-05" db="UniProtKB">
        <authorList>
            <consortium name="EnsemblMetazoa"/>
        </authorList>
    </citation>
    <scope>IDENTIFICATION</scope>
    <source>
        <strain evidence="2">FAR1</strain>
    </source>
</reference>
<dbReference type="VEuPathDB" id="VectorBase:AFAF020478"/>
<evidence type="ECO:0000313" key="2">
    <source>
        <dbReference type="EnsemblMetazoa" id="AFAF020478-PA"/>
    </source>
</evidence>
<evidence type="ECO:0000313" key="3">
    <source>
        <dbReference type="Proteomes" id="UP000075886"/>
    </source>
</evidence>
<keyword evidence="3" id="KW-1185">Reference proteome</keyword>
<proteinExistence type="predicted"/>
<organism evidence="2 3">
    <name type="scientific">Anopheles farauti</name>
    <dbReference type="NCBI Taxonomy" id="69004"/>
    <lineage>
        <taxon>Eukaryota</taxon>
        <taxon>Metazoa</taxon>
        <taxon>Ecdysozoa</taxon>
        <taxon>Arthropoda</taxon>
        <taxon>Hexapoda</taxon>
        <taxon>Insecta</taxon>
        <taxon>Pterygota</taxon>
        <taxon>Neoptera</taxon>
        <taxon>Endopterygota</taxon>
        <taxon>Diptera</taxon>
        <taxon>Nematocera</taxon>
        <taxon>Culicoidea</taxon>
        <taxon>Culicidae</taxon>
        <taxon>Anophelinae</taxon>
        <taxon>Anopheles</taxon>
    </lineage>
</organism>
<reference evidence="3" key="1">
    <citation type="submission" date="2014-01" db="EMBL/GenBank/DDBJ databases">
        <title>The Genome Sequence of Anopheles farauti FAR1 (V2).</title>
        <authorList>
            <consortium name="The Broad Institute Genomics Platform"/>
            <person name="Neafsey D.E."/>
            <person name="Besansky N."/>
            <person name="Howell P."/>
            <person name="Walton C."/>
            <person name="Young S.K."/>
            <person name="Zeng Q."/>
            <person name="Gargeya S."/>
            <person name="Fitzgerald M."/>
            <person name="Haas B."/>
            <person name="Abouelleil A."/>
            <person name="Allen A.W."/>
            <person name="Alvarado L."/>
            <person name="Arachchi H.M."/>
            <person name="Berlin A.M."/>
            <person name="Chapman S.B."/>
            <person name="Gainer-Dewar J."/>
            <person name="Goldberg J."/>
            <person name="Griggs A."/>
            <person name="Gujja S."/>
            <person name="Hansen M."/>
            <person name="Howarth C."/>
            <person name="Imamovic A."/>
            <person name="Ireland A."/>
            <person name="Larimer J."/>
            <person name="McCowan C."/>
            <person name="Murphy C."/>
            <person name="Pearson M."/>
            <person name="Poon T.W."/>
            <person name="Priest M."/>
            <person name="Roberts A."/>
            <person name="Saif S."/>
            <person name="Shea T."/>
            <person name="Sisk P."/>
            <person name="Sykes S."/>
            <person name="Wortman J."/>
            <person name="Nusbaum C."/>
            <person name="Birren B."/>
        </authorList>
    </citation>
    <scope>NUCLEOTIDE SEQUENCE [LARGE SCALE GENOMIC DNA]</scope>
    <source>
        <strain evidence="3">FAR1</strain>
    </source>
</reference>